<dbReference type="AlphaFoldDB" id="A0A183ID57"/>
<dbReference type="Proteomes" id="UP000270296">
    <property type="component" value="Unassembled WGS sequence"/>
</dbReference>
<evidence type="ECO:0000259" key="2">
    <source>
        <dbReference type="Pfam" id="PF23070"/>
    </source>
</evidence>
<reference evidence="4 5" key="2">
    <citation type="submission" date="2018-11" db="EMBL/GenBank/DDBJ databases">
        <authorList>
            <consortium name="Pathogen Informatics"/>
        </authorList>
    </citation>
    <scope>NUCLEOTIDE SEQUENCE [LARGE SCALE GENOMIC DNA]</scope>
</reference>
<dbReference type="PANTHER" id="PTHR22255:SF9">
    <property type="entry name" value="LP06548P"/>
    <property type="match status" value="1"/>
</dbReference>
<dbReference type="OrthoDB" id="6380161at2759"/>
<evidence type="ECO:0000313" key="5">
    <source>
        <dbReference type="Proteomes" id="UP000270296"/>
    </source>
</evidence>
<dbReference type="Pfam" id="PF23071">
    <property type="entry name" value="DUF7044"/>
    <property type="match status" value="1"/>
</dbReference>
<feature type="domain" description="DUF7044" evidence="3">
    <location>
        <begin position="89"/>
        <end position="196"/>
    </location>
</feature>
<evidence type="ECO:0000313" key="6">
    <source>
        <dbReference type="WBParaSite" id="SBAD_0000162201-mRNA-1"/>
    </source>
</evidence>
<dbReference type="WBParaSite" id="SBAD_0000162201-mRNA-1">
    <property type="protein sequence ID" value="SBAD_0000162201-mRNA-1"/>
    <property type="gene ID" value="SBAD_0000162201"/>
</dbReference>
<dbReference type="Pfam" id="PF23069">
    <property type="entry name" value="DUF7042"/>
    <property type="match status" value="1"/>
</dbReference>
<keyword evidence="5" id="KW-1185">Reference proteome</keyword>
<name>A0A183ID57_9BILA</name>
<dbReference type="PANTHER" id="PTHR22255">
    <property type="entry name" value="LP06548P"/>
    <property type="match status" value="1"/>
</dbReference>
<protein>
    <submittedName>
        <fullName evidence="6">C-type lectin domain-containing protein</fullName>
    </submittedName>
</protein>
<evidence type="ECO:0000259" key="1">
    <source>
        <dbReference type="Pfam" id="PF23069"/>
    </source>
</evidence>
<feature type="domain" description="DUF7043" evidence="2">
    <location>
        <begin position="425"/>
        <end position="520"/>
    </location>
</feature>
<feature type="domain" description="DUF7042" evidence="1">
    <location>
        <begin position="341"/>
        <end position="420"/>
    </location>
</feature>
<evidence type="ECO:0000259" key="3">
    <source>
        <dbReference type="Pfam" id="PF23071"/>
    </source>
</evidence>
<dbReference type="EMBL" id="UZAM01006861">
    <property type="protein sequence ID" value="VDO94694.1"/>
    <property type="molecule type" value="Genomic_DNA"/>
</dbReference>
<proteinExistence type="predicted"/>
<dbReference type="InterPro" id="IPR055472">
    <property type="entry name" value="DUF7044"/>
</dbReference>
<sequence>MRNCRQRGVVDPQPSRIIGGSGVGFAVKSGSPPERMNHSEEGTAHKMNFADQIGRVLAVFLFACVSDVFWRTKPVVFGQTQFFNKILKTCTFPDYTQGIYKMQDPEYVPKFYDVAVRDPIRYKDVFIGPSFISKWGDCYEQHGHGYIVSLKKVGGYLCFRCIVIIVRTPNVVQINTRTGDACYTDVAKAKQECNNASMAIAVEGIMLWRSENVQNQYCPLGGRANFTYAIANNLICPLSTTTPSTANNCDLGFQLDLSFRSCNFFQYSKLMVFNHVKCCTLSKRRKPLDHDFDFLLFESNEELVDVSFCIRRILIVVSTPLYTRFDRVSRFLWLMAQPRKFDANECTCAPLDLSLQCLGSWKNGMQSDEIYFGLYNIEAKEFRCGLMKAGSSAVRSTVLAALSNDSSCHNMLKSSASGYEEFTFFIGDWETVAVSGDTMSFYKQDNPSTMAIIYGKCIDVDREKFRIYSKNHCDDEVGSYCISTKRRTASVLEYKLAPLHPAQSLQHCSEEQVYKNSSWLMLSKRKSNSTVPCSLVGRFTSHRIIRRGNIFHNISSGCNRDYLMTYSANVYGQSDLKEGKQRHELCSTAPELIF</sequence>
<reference evidence="6" key="1">
    <citation type="submission" date="2016-06" db="UniProtKB">
        <authorList>
            <consortium name="WormBaseParasite"/>
        </authorList>
    </citation>
    <scope>IDENTIFICATION</scope>
</reference>
<organism evidence="6">
    <name type="scientific">Soboliphyme baturini</name>
    <dbReference type="NCBI Taxonomy" id="241478"/>
    <lineage>
        <taxon>Eukaryota</taxon>
        <taxon>Metazoa</taxon>
        <taxon>Ecdysozoa</taxon>
        <taxon>Nematoda</taxon>
        <taxon>Enoplea</taxon>
        <taxon>Dorylaimia</taxon>
        <taxon>Dioctophymatida</taxon>
        <taxon>Dioctophymatoidea</taxon>
        <taxon>Soboliphymatidae</taxon>
        <taxon>Soboliphyme</taxon>
    </lineage>
</organism>
<gene>
    <name evidence="4" type="ORF">SBAD_LOCUS1551</name>
</gene>
<dbReference type="InterPro" id="IPR055471">
    <property type="entry name" value="DUF7043"/>
</dbReference>
<evidence type="ECO:0000313" key="4">
    <source>
        <dbReference type="EMBL" id="VDO94694.1"/>
    </source>
</evidence>
<accession>A0A183ID57</accession>
<dbReference type="InterPro" id="IPR055470">
    <property type="entry name" value="DUF7042"/>
</dbReference>
<dbReference type="Pfam" id="PF23070">
    <property type="entry name" value="DUF7043"/>
    <property type="match status" value="1"/>
</dbReference>